<dbReference type="HOGENOM" id="CLU_020413_0_0_1"/>
<dbReference type="OrthoDB" id="3643at2759"/>
<proteinExistence type="predicted"/>
<dbReference type="EMBL" id="CH408157">
    <property type="protein sequence ID" value="EDK38878.2"/>
    <property type="molecule type" value="Genomic_DNA"/>
</dbReference>
<dbReference type="STRING" id="294746.A5DI75"/>
<dbReference type="OMA" id="QVGMTNT"/>
<feature type="domain" description="Hydantoinase B/oxoprolinase" evidence="1">
    <location>
        <begin position="44"/>
        <end position="550"/>
    </location>
</feature>
<sequence length="583" mass="62754">MCSSPSSKAVLQNSPPTWWIQFSSSYLAIDSCQLQSRWVELCNKSPVSTNIKERLDFSCAIFDKNGDLVANAPHVPIHLGAMSFAVKAQLEMWKGKLDHGDVLVTNHPSAGGSHLPDITVITPVLDEDKNPIFWTASRGHHADIGSISAGSMPPNSKTIFDEGAAIMTFKLCSNGKFDEAGITKLLVDEPAKHPGGSGSRALSDNLSDLKAQVSANYKGITLLKDLIDTFSYSVIDLYMGAIQSTAEVAVKNLLRYANEKFEGKNLEAIDYLDDGTPIALKIVINASEGTAEFDFTNSGNEMYGNLNAPKAILYSAVLYVLRSLISSDIPLNNGCLRPIKFKTREGSVVSPSSEAAVVGGNVETTQRIVDVMLKAFEAAAASQGTCNNFTFGVSNKEKGISFGYYETICGGSGAGPTWDGQSAVQCHTTNTRITDTELFEKRYPVIVHRFQIRHGSGGSGVRHGGNGVIRDIEFTFDDLEVSCLTERRALAPFGILGGKDGLRGTNTWYRKEATSDTYREISLGGKCTVRVQKGDHVIIMTPGGGGYGDPNSKLKNVDYKITSAPPAIYTGSVGMRAATQESN</sequence>
<dbReference type="InterPro" id="IPR045079">
    <property type="entry name" value="Oxoprolinase-like"/>
</dbReference>
<dbReference type="VEuPathDB" id="FungiDB:PGUG_02976"/>
<dbReference type="eggNOG" id="KOG1939">
    <property type="taxonomic scope" value="Eukaryota"/>
</dbReference>
<evidence type="ECO:0000259" key="1">
    <source>
        <dbReference type="Pfam" id="PF02538"/>
    </source>
</evidence>
<dbReference type="Pfam" id="PF02538">
    <property type="entry name" value="Hydantoinase_B"/>
    <property type="match status" value="1"/>
</dbReference>
<gene>
    <name evidence="2" type="ORF">PGUG_02976</name>
</gene>
<dbReference type="GO" id="GO:0006749">
    <property type="term" value="P:glutathione metabolic process"/>
    <property type="evidence" value="ECO:0007669"/>
    <property type="project" value="TreeGrafter"/>
</dbReference>
<evidence type="ECO:0000313" key="2">
    <source>
        <dbReference type="EMBL" id="EDK38878.2"/>
    </source>
</evidence>
<dbReference type="AlphaFoldDB" id="A5DI75"/>
<keyword evidence="3" id="KW-1185">Reference proteome</keyword>
<dbReference type="GO" id="GO:0017168">
    <property type="term" value="F:5-oxoprolinase (ATP-hydrolyzing) activity"/>
    <property type="evidence" value="ECO:0007669"/>
    <property type="project" value="TreeGrafter"/>
</dbReference>
<organism evidence="2 3">
    <name type="scientific">Meyerozyma guilliermondii (strain ATCC 6260 / CBS 566 / DSM 6381 / JCM 1539 / NBRC 10279 / NRRL Y-324)</name>
    <name type="common">Yeast</name>
    <name type="synonym">Candida guilliermondii</name>
    <dbReference type="NCBI Taxonomy" id="294746"/>
    <lineage>
        <taxon>Eukaryota</taxon>
        <taxon>Fungi</taxon>
        <taxon>Dikarya</taxon>
        <taxon>Ascomycota</taxon>
        <taxon>Saccharomycotina</taxon>
        <taxon>Pichiomycetes</taxon>
        <taxon>Debaryomycetaceae</taxon>
        <taxon>Meyerozyma</taxon>
    </lineage>
</organism>
<dbReference type="GeneID" id="5126984"/>
<name>A5DI75_PICGU</name>
<dbReference type="InterPro" id="IPR003692">
    <property type="entry name" value="Hydantoinase_B"/>
</dbReference>
<accession>A5DI75</accession>
<dbReference type="PANTHER" id="PTHR11365:SF2">
    <property type="entry name" value="5-OXOPROLINASE"/>
    <property type="match status" value="1"/>
</dbReference>
<reference evidence="2 3" key="1">
    <citation type="journal article" date="2009" name="Nature">
        <title>Evolution of pathogenicity and sexual reproduction in eight Candida genomes.</title>
        <authorList>
            <person name="Butler G."/>
            <person name="Rasmussen M.D."/>
            <person name="Lin M.F."/>
            <person name="Santos M.A."/>
            <person name="Sakthikumar S."/>
            <person name="Munro C.A."/>
            <person name="Rheinbay E."/>
            <person name="Grabherr M."/>
            <person name="Forche A."/>
            <person name="Reedy J.L."/>
            <person name="Agrafioti I."/>
            <person name="Arnaud M.B."/>
            <person name="Bates S."/>
            <person name="Brown A.J."/>
            <person name="Brunke S."/>
            <person name="Costanzo M.C."/>
            <person name="Fitzpatrick D.A."/>
            <person name="de Groot P.W."/>
            <person name="Harris D."/>
            <person name="Hoyer L.L."/>
            <person name="Hube B."/>
            <person name="Klis F.M."/>
            <person name="Kodira C."/>
            <person name="Lennard N."/>
            <person name="Logue M.E."/>
            <person name="Martin R."/>
            <person name="Neiman A.M."/>
            <person name="Nikolaou E."/>
            <person name="Quail M.A."/>
            <person name="Quinn J."/>
            <person name="Santos M.C."/>
            <person name="Schmitzberger F.F."/>
            <person name="Sherlock G."/>
            <person name="Shah P."/>
            <person name="Silverstein K.A."/>
            <person name="Skrzypek M.S."/>
            <person name="Soll D."/>
            <person name="Staggs R."/>
            <person name="Stansfield I."/>
            <person name="Stumpf M.P."/>
            <person name="Sudbery P.E."/>
            <person name="Srikantha T."/>
            <person name="Zeng Q."/>
            <person name="Berman J."/>
            <person name="Berriman M."/>
            <person name="Heitman J."/>
            <person name="Gow N.A."/>
            <person name="Lorenz M.C."/>
            <person name="Birren B.W."/>
            <person name="Kellis M."/>
            <person name="Cuomo C.A."/>
        </authorList>
    </citation>
    <scope>NUCLEOTIDE SEQUENCE [LARGE SCALE GENOMIC DNA]</scope>
    <source>
        <strain evidence="3">ATCC 6260 / CBS 566 / DSM 6381 / JCM 1539 / NBRC 10279 / NRRL Y-324</strain>
    </source>
</reference>
<dbReference type="Proteomes" id="UP000001997">
    <property type="component" value="Unassembled WGS sequence"/>
</dbReference>
<dbReference type="KEGG" id="pgu:PGUG_02976"/>
<protein>
    <recommendedName>
        <fullName evidence="1">Hydantoinase B/oxoprolinase domain-containing protein</fullName>
    </recommendedName>
</protein>
<dbReference type="GO" id="GO:0005829">
    <property type="term" value="C:cytosol"/>
    <property type="evidence" value="ECO:0007669"/>
    <property type="project" value="TreeGrafter"/>
</dbReference>
<dbReference type="PANTHER" id="PTHR11365">
    <property type="entry name" value="5-OXOPROLINASE RELATED"/>
    <property type="match status" value="1"/>
</dbReference>
<evidence type="ECO:0000313" key="3">
    <source>
        <dbReference type="Proteomes" id="UP000001997"/>
    </source>
</evidence>
<dbReference type="InParanoid" id="A5DI75"/>
<dbReference type="RefSeq" id="XP_001485247.2">
    <property type="nucleotide sequence ID" value="XM_001485197.1"/>
</dbReference>